<gene>
    <name evidence="1" type="primary">rbpA</name>
    <name evidence="3" type="ORF">BJ970_000832</name>
</gene>
<name>A0A840Q3J0_9PSEU</name>
<comment type="caution">
    <text evidence="1">Lacks conserved residue(s) required for the propagation of feature annotation.</text>
</comment>
<dbReference type="RefSeq" id="WP_184723908.1">
    <property type="nucleotide sequence ID" value="NZ_JACHIW010000001.1"/>
</dbReference>
<evidence type="ECO:0000313" key="3">
    <source>
        <dbReference type="EMBL" id="MBB5153298.1"/>
    </source>
</evidence>
<comment type="subunit">
    <text evidence="1">Forms a complex with the RNAP catalytic core and with free principal sigma factors.</text>
</comment>
<keyword evidence="1" id="KW-0805">Transcription regulation</keyword>
<dbReference type="AlphaFoldDB" id="A0A840Q3J0"/>
<dbReference type="HAMAP" id="MF_01483">
    <property type="entry name" value="RbpA"/>
    <property type="match status" value="1"/>
</dbReference>
<dbReference type="InterPro" id="IPR025182">
    <property type="entry name" value="RNApol-bd_RbpA"/>
</dbReference>
<comment type="function">
    <text evidence="1">Binds to RNA polymerase (RNAP), stimulating transcription from principal, but not alternative sigma factor promoters.</text>
</comment>
<dbReference type="Gene3D" id="2.20.28.270">
    <property type="entry name" value="RNA polymerase-binding protein A"/>
    <property type="match status" value="1"/>
</dbReference>
<dbReference type="Pfam" id="PF13397">
    <property type="entry name" value="RbpA"/>
    <property type="match status" value="1"/>
</dbReference>
<accession>A0A840Q3J0</accession>
<proteinExistence type="inferred from homology"/>
<dbReference type="GO" id="GO:0001000">
    <property type="term" value="F:bacterial-type RNA polymerase core enzyme binding"/>
    <property type="evidence" value="ECO:0007669"/>
    <property type="project" value="UniProtKB-UniRule"/>
</dbReference>
<protein>
    <recommendedName>
        <fullName evidence="1">RNA polymerase-binding protein RbpA</fullName>
    </recommendedName>
</protein>
<comment type="similarity">
    <text evidence="1">Belongs to the RNA polymerase-binding protein RbpA family.</text>
</comment>
<dbReference type="InterPro" id="IPR038638">
    <property type="entry name" value="RbpA_sf"/>
</dbReference>
<dbReference type="GO" id="GO:0045893">
    <property type="term" value="P:positive regulation of DNA-templated transcription"/>
    <property type="evidence" value="ECO:0007669"/>
    <property type="project" value="UniProtKB-UniRule"/>
</dbReference>
<evidence type="ECO:0000256" key="2">
    <source>
        <dbReference type="SAM" id="MobiDB-lite"/>
    </source>
</evidence>
<feature type="region of interest" description="Disordered" evidence="2">
    <location>
        <begin position="68"/>
        <end position="93"/>
    </location>
</feature>
<dbReference type="EMBL" id="JACHIW010000001">
    <property type="protein sequence ID" value="MBB5153298.1"/>
    <property type="molecule type" value="Genomic_DNA"/>
</dbReference>
<reference evidence="3 4" key="1">
    <citation type="submission" date="2020-08" db="EMBL/GenBank/DDBJ databases">
        <title>Sequencing the genomes of 1000 actinobacteria strains.</title>
        <authorList>
            <person name="Klenk H.-P."/>
        </authorList>
    </citation>
    <scope>NUCLEOTIDE SEQUENCE [LARGE SCALE GENOMIC DNA]</scope>
    <source>
        <strain evidence="3 4">DSM 45584</strain>
    </source>
</reference>
<comment type="caution">
    <text evidence="3">The sequence shown here is derived from an EMBL/GenBank/DDBJ whole genome shotgun (WGS) entry which is preliminary data.</text>
</comment>
<organism evidence="3 4">
    <name type="scientific">Saccharopolyspora phatthalungensis</name>
    <dbReference type="NCBI Taxonomy" id="664693"/>
    <lineage>
        <taxon>Bacteria</taxon>
        <taxon>Bacillati</taxon>
        <taxon>Actinomycetota</taxon>
        <taxon>Actinomycetes</taxon>
        <taxon>Pseudonocardiales</taxon>
        <taxon>Pseudonocardiaceae</taxon>
        <taxon>Saccharopolyspora</taxon>
    </lineage>
</organism>
<keyword evidence="1" id="KW-0804">Transcription</keyword>
<evidence type="ECO:0000313" key="4">
    <source>
        <dbReference type="Proteomes" id="UP000584374"/>
    </source>
</evidence>
<sequence>MGAGFTACAVPILRTSYQRPEDYEPVERIVEAYTCPSGDTFTVVLAADCERPETWECRRHGLAAVRADLPPATSETRSADLPRAPQGLASKTHLDYVRERRTEKELRELLGERLALLVDGRCR</sequence>
<keyword evidence="4" id="KW-1185">Reference proteome</keyword>
<evidence type="ECO:0000256" key="1">
    <source>
        <dbReference type="HAMAP-Rule" id="MF_01483"/>
    </source>
</evidence>
<dbReference type="Proteomes" id="UP000584374">
    <property type="component" value="Unassembled WGS sequence"/>
</dbReference>